<reference evidence="2 3" key="1">
    <citation type="journal article" date="2018" name="Sci. Rep.">
        <title>Raphidocelis subcapitata (=Pseudokirchneriella subcapitata) provides an insight into genome evolution and environmental adaptations in the Sphaeropleales.</title>
        <authorList>
            <person name="Suzuki S."/>
            <person name="Yamaguchi H."/>
            <person name="Nakajima N."/>
            <person name="Kawachi M."/>
        </authorList>
    </citation>
    <scope>NUCLEOTIDE SEQUENCE [LARGE SCALE GENOMIC DNA]</scope>
    <source>
        <strain evidence="2 3">NIES-35</strain>
    </source>
</reference>
<feature type="region of interest" description="Disordered" evidence="1">
    <location>
        <begin position="1"/>
        <end position="44"/>
    </location>
</feature>
<accession>A0A2V0P363</accession>
<evidence type="ECO:0000313" key="2">
    <source>
        <dbReference type="EMBL" id="GBF92293.1"/>
    </source>
</evidence>
<evidence type="ECO:0000313" key="3">
    <source>
        <dbReference type="Proteomes" id="UP000247498"/>
    </source>
</evidence>
<gene>
    <name evidence="2" type="ORF">Rsub_05376</name>
</gene>
<protein>
    <submittedName>
        <fullName evidence="2">Uncharacterized protein</fullName>
    </submittedName>
</protein>
<dbReference type="EMBL" id="BDRX01000030">
    <property type="protein sequence ID" value="GBF92293.1"/>
    <property type="molecule type" value="Genomic_DNA"/>
</dbReference>
<organism evidence="2 3">
    <name type="scientific">Raphidocelis subcapitata</name>
    <dbReference type="NCBI Taxonomy" id="307507"/>
    <lineage>
        <taxon>Eukaryota</taxon>
        <taxon>Viridiplantae</taxon>
        <taxon>Chlorophyta</taxon>
        <taxon>core chlorophytes</taxon>
        <taxon>Chlorophyceae</taxon>
        <taxon>CS clade</taxon>
        <taxon>Sphaeropleales</taxon>
        <taxon>Selenastraceae</taxon>
        <taxon>Raphidocelis</taxon>
    </lineage>
</organism>
<dbReference type="OrthoDB" id="533300at2759"/>
<proteinExistence type="predicted"/>
<dbReference type="Proteomes" id="UP000247498">
    <property type="component" value="Unassembled WGS sequence"/>
</dbReference>
<evidence type="ECO:0000256" key="1">
    <source>
        <dbReference type="SAM" id="MobiDB-lite"/>
    </source>
</evidence>
<dbReference type="AlphaFoldDB" id="A0A2V0P363"/>
<name>A0A2V0P363_9CHLO</name>
<keyword evidence="3" id="KW-1185">Reference proteome</keyword>
<sequence length="104" mass="11388">MGWWWPFGKSSAEAKPLPKARQQQLDADDARRQAVAGGKDAAFPPAPARPASIFEFGKPAPVTAEHLVGMCAGDNPDAIQACTWTIEPLQGKAREKRPLYRIEF</sequence>
<comment type="caution">
    <text evidence="2">The sequence shown here is derived from an EMBL/GenBank/DDBJ whole genome shotgun (WGS) entry which is preliminary data.</text>
</comment>
<dbReference type="InParanoid" id="A0A2V0P363"/>